<proteinExistence type="predicted"/>
<dbReference type="Proteomes" id="UP001168883">
    <property type="component" value="Unassembled WGS sequence"/>
</dbReference>
<reference evidence="2" key="1">
    <citation type="submission" date="2023-07" db="EMBL/GenBank/DDBJ databases">
        <authorList>
            <person name="Aktuganov G."/>
            <person name="Boyko T."/>
            <person name="Delegan Y."/>
            <person name="Galimzianova N."/>
            <person name="Gilvanova E."/>
            <person name="Korobov V."/>
            <person name="Kuzmina L."/>
            <person name="Melentiev A."/>
            <person name="Milman P."/>
            <person name="Ryabova A."/>
            <person name="Stupak E."/>
            <person name="Yasakov T."/>
            <person name="Zharikova N."/>
            <person name="Zhurenko E."/>
        </authorList>
    </citation>
    <scope>NUCLEOTIDE SEQUENCE</scope>
    <source>
        <strain evidence="2">IB-739</strain>
    </source>
</reference>
<gene>
    <name evidence="2" type="ORF">Q3C12_12700</name>
</gene>
<evidence type="ECO:0000313" key="3">
    <source>
        <dbReference type="Proteomes" id="UP001168883"/>
    </source>
</evidence>
<dbReference type="EMBL" id="JAUMKJ010000013">
    <property type="protein sequence ID" value="MDO3677864.1"/>
    <property type="molecule type" value="Genomic_DNA"/>
</dbReference>
<comment type="caution">
    <text evidence="2">The sequence shown here is derived from an EMBL/GenBank/DDBJ whole genome shotgun (WGS) entry which is preliminary data.</text>
</comment>
<sequence>MIQKVMEYSPSGSIWLCAFLTWAIPYAVHRVNRKLHEIADPPWKKEEQDESKGSRLDG</sequence>
<name>A0ABT8VA66_9BACL</name>
<dbReference type="RefSeq" id="WP_173426572.1">
    <property type="nucleotide sequence ID" value="NZ_JAUMKJ010000013.1"/>
</dbReference>
<feature type="region of interest" description="Disordered" evidence="1">
    <location>
        <begin position="39"/>
        <end position="58"/>
    </location>
</feature>
<accession>A0ABT8VA66</accession>
<protein>
    <submittedName>
        <fullName evidence="2">Uncharacterized protein</fullName>
    </submittedName>
</protein>
<keyword evidence="3" id="KW-1185">Reference proteome</keyword>
<evidence type="ECO:0000256" key="1">
    <source>
        <dbReference type="SAM" id="MobiDB-lite"/>
    </source>
</evidence>
<evidence type="ECO:0000313" key="2">
    <source>
        <dbReference type="EMBL" id="MDO3677864.1"/>
    </source>
</evidence>
<organism evidence="2 3">
    <name type="scientific">Paenibacillus ehimensis</name>
    <dbReference type="NCBI Taxonomy" id="79264"/>
    <lineage>
        <taxon>Bacteria</taxon>
        <taxon>Bacillati</taxon>
        <taxon>Bacillota</taxon>
        <taxon>Bacilli</taxon>
        <taxon>Bacillales</taxon>
        <taxon>Paenibacillaceae</taxon>
        <taxon>Paenibacillus</taxon>
    </lineage>
</organism>